<feature type="transmembrane region" description="Helical" evidence="1">
    <location>
        <begin position="126"/>
        <end position="143"/>
    </location>
</feature>
<feature type="transmembrane region" description="Helical" evidence="1">
    <location>
        <begin position="585"/>
        <end position="601"/>
    </location>
</feature>
<feature type="transmembrane region" description="Helical" evidence="1">
    <location>
        <begin position="12"/>
        <end position="30"/>
    </location>
</feature>
<evidence type="ECO:0000256" key="1">
    <source>
        <dbReference type="SAM" id="Phobius"/>
    </source>
</evidence>
<dbReference type="PANTHER" id="PTHR43849:SF2">
    <property type="entry name" value="BLL3936 PROTEIN"/>
    <property type="match status" value="1"/>
</dbReference>
<feature type="transmembrane region" description="Helical" evidence="1">
    <location>
        <begin position="344"/>
        <end position="361"/>
    </location>
</feature>
<proteinExistence type="predicted"/>
<dbReference type="InterPro" id="IPR011853">
    <property type="entry name" value="TRAP_DctM-Dct_fused"/>
</dbReference>
<feature type="transmembrane region" description="Helical" evidence="1">
    <location>
        <begin position="184"/>
        <end position="208"/>
    </location>
</feature>
<keyword evidence="1" id="KW-0812">Transmembrane</keyword>
<dbReference type="InterPro" id="IPR010656">
    <property type="entry name" value="DctM"/>
</dbReference>
<gene>
    <name evidence="3" type="ORF">MUO14_09485</name>
</gene>
<evidence type="ECO:0000313" key="3">
    <source>
        <dbReference type="EMBL" id="UOQ95130.1"/>
    </source>
</evidence>
<feature type="transmembrane region" description="Helical" evidence="1">
    <location>
        <begin position="298"/>
        <end position="323"/>
    </location>
</feature>
<accession>A0ABY4H4V3</accession>
<dbReference type="EMBL" id="CP095074">
    <property type="protein sequence ID" value="UOQ95130.1"/>
    <property type="molecule type" value="Genomic_DNA"/>
</dbReference>
<protein>
    <submittedName>
        <fullName evidence="3">TRAP transporter permease</fullName>
    </submittedName>
</protein>
<feature type="transmembrane region" description="Helical" evidence="1">
    <location>
        <begin position="367"/>
        <end position="382"/>
    </location>
</feature>
<feature type="domain" description="TRAP C4-dicarboxylate transport system permease DctM subunit" evidence="2">
    <location>
        <begin position="114"/>
        <end position="553"/>
    </location>
</feature>
<evidence type="ECO:0000313" key="4">
    <source>
        <dbReference type="Proteomes" id="UP000831880"/>
    </source>
</evidence>
<dbReference type="Proteomes" id="UP000831880">
    <property type="component" value="Chromosome"/>
</dbReference>
<dbReference type="RefSeq" id="WP_244754983.1">
    <property type="nucleotide sequence ID" value="NZ_CP095074.1"/>
</dbReference>
<keyword evidence="1" id="KW-1133">Transmembrane helix</keyword>
<feature type="transmembrane region" description="Helical" evidence="1">
    <location>
        <begin position="491"/>
        <end position="513"/>
    </location>
</feature>
<dbReference type="PANTHER" id="PTHR43849">
    <property type="entry name" value="BLL3936 PROTEIN"/>
    <property type="match status" value="1"/>
</dbReference>
<name>A0ABY4H4V3_9BACI</name>
<feature type="transmembrane region" description="Helical" evidence="1">
    <location>
        <begin position="42"/>
        <end position="59"/>
    </location>
</feature>
<feature type="transmembrane region" description="Helical" evidence="1">
    <location>
        <begin position="433"/>
        <end position="456"/>
    </location>
</feature>
<keyword evidence="4" id="KW-1185">Reference proteome</keyword>
<feature type="transmembrane region" description="Helical" evidence="1">
    <location>
        <begin position="402"/>
        <end position="427"/>
    </location>
</feature>
<evidence type="ECO:0000259" key="2">
    <source>
        <dbReference type="Pfam" id="PF06808"/>
    </source>
</evidence>
<feature type="transmembrane region" description="Helical" evidence="1">
    <location>
        <begin position="220"/>
        <end position="238"/>
    </location>
</feature>
<keyword evidence="1" id="KW-0472">Membrane</keyword>
<feature type="transmembrane region" description="Helical" evidence="1">
    <location>
        <begin position="101"/>
        <end position="119"/>
    </location>
</feature>
<reference evidence="3 4" key="1">
    <citation type="submission" date="2022-04" db="EMBL/GenBank/DDBJ databases">
        <title>Halobacillus sp. isolated from saltern.</title>
        <authorList>
            <person name="Won M."/>
            <person name="Lee C.-M."/>
            <person name="Woen H.-Y."/>
            <person name="Kwon S.-W."/>
        </authorList>
    </citation>
    <scope>NUCLEOTIDE SEQUENCE [LARGE SCALE GENOMIC DNA]</scope>
    <source>
        <strain evidence="3 4">SSTM10-2</strain>
    </source>
</reference>
<organism evidence="3 4">
    <name type="scientific">Halobacillus shinanisalinarum</name>
    <dbReference type="NCBI Taxonomy" id="2932258"/>
    <lineage>
        <taxon>Bacteria</taxon>
        <taxon>Bacillati</taxon>
        <taxon>Bacillota</taxon>
        <taxon>Bacilli</taxon>
        <taxon>Bacillales</taxon>
        <taxon>Bacillaceae</taxon>
        <taxon>Halobacillus</taxon>
    </lineage>
</organism>
<feature type="transmembrane region" description="Helical" evidence="1">
    <location>
        <begin position="463"/>
        <end position="485"/>
    </location>
</feature>
<feature type="transmembrane region" description="Helical" evidence="1">
    <location>
        <begin position="554"/>
        <end position="573"/>
    </location>
</feature>
<feature type="transmembrane region" description="Helical" evidence="1">
    <location>
        <begin position="607"/>
        <end position="624"/>
    </location>
</feature>
<feature type="transmembrane region" description="Helical" evidence="1">
    <location>
        <begin position="71"/>
        <end position="89"/>
    </location>
</feature>
<feature type="transmembrane region" description="Helical" evidence="1">
    <location>
        <begin position="525"/>
        <end position="542"/>
    </location>
</feature>
<dbReference type="Pfam" id="PF06808">
    <property type="entry name" value="DctM"/>
    <property type="match status" value="1"/>
</dbReference>
<dbReference type="NCBIfam" id="TIGR02123">
    <property type="entry name" value="TRAP_fused"/>
    <property type="match status" value="1"/>
</dbReference>
<sequence>MDGRLNKTLKIIVVILTLTGIFLSINKLFYLNLFGINPMQNSYLYLLLACFTSIAFLLFPASKKKPTPVKWFDLVFFVLSIGTLMYFSFNGERIILEGWQWNAPPLAVFFSVILWILLLESLRRTGGLILSIMCLVISLYPLIASNMPVRFLQGKSYDFFTLASNHVMSNNSIIGIPFTTVGNLIIGFLVFGVVLTYTGGGGFFFKLAQSLFGKTRGGEAKVSVVASAFFGMLSGSAISNTITSGAMTIPAMKKSGYKAHYAGAVEACASTGGTITPPIMGSAAFIMASFLGVPYLEIILAAAIPSFLYYLALLVQVDGYAARKGLKGMPKSTIPSFIGTIKEGWYYLIALLLLIGCITILNSEGQAPYYASAALLVIAMIKKQTRMNLKQMFDMVVNMSKVLTEVVCIIAGVGFIVGALSATGVSFSFSRELVAMAGDNVLLILMAGAITSFILGMGMTVSAVYVFLAIVMAPALVEVGINPIAAHLFVVYWATASYITPPVALAAFSAASIAKSSAMKTGFTAMRLGIVTFLIPFFFVYQPELIAQGNVTQIVIVVATSIIGVGLLASALEGYLTGVGRIDNILFRILLFALGVCLFIPNLTTDIIGLITVFFVYIGSFILSKRDSGQAVNKREEYKVMDN</sequence>